<proteinExistence type="predicted"/>
<feature type="compositionally biased region" description="Basic and acidic residues" evidence="1">
    <location>
        <begin position="1"/>
        <end position="17"/>
    </location>
</feature>
<keyword evidence="3" id="KW-1185">Reference proteome</keyword>
<dbReference type="EMBL" id="BAPF01000021">
    <property type="protein sequence ID" value="GBQ79615.1"/>
    <property type="molecule type" value="Genomic_DNA"/>
</dbReference>
<evidence type="ECO:0000313" key="3">
    <source>
        <dbReference type="Proteomes" id="UP001065047"/>
    </source>
</evidence>
<reference evidence="2" key="1">
    <citation type="submission" date="2013-04" db="EMBL/GenBank/DDBJ databases">
        <title>The genome sequencing project of 58 acetic acid bacteria.</title>
        <authorList>
            <person name="Okamoto-Kainuma A."/>
            <person name="Ishikawa M."/>
            <person name="Umino S."/>
            <person name="Koizumi Y."/>
            <person name="Shiwa Y."/>
            <person name="Yoshikawa H."/>
            <person name="Matsutani M."/>
            <person name="Matsushita K."/>
        </authorList>
    </citation>
    <scope>NUCLEOTIDE SEQUENCE</scope>
    <source>
        <strain evidence="2">DSM 14337</strain>
    </source>
</reference>
<evidence type="ECO:0000313" key="2">
    <source>
        <dbReference type="EMBL" id="GBQ79615.1"/>
    </source>
</evidence>
<feature type="region of interest" description="Disordered" evidence="1">
    <location>
        <begin position="1"/>
        <end position="21"/>
    </location>
</feature>
<dbReference type="RefSeq" id="WP_061504878.1">
    <property type="nucleotide sequence ID" value="NZ_BAPF01000021.1"/>
</dbReference>
<gene>
    <name evidence="2" type="ORF">AA14337_1492</name>
</gene>
<sequence length="215" mass="24769">MSEEKKDDKDQTTERNYGEPYEGTFRNVGELIYLYGNIDPLINILLCESLGIPPDDNVIRSVLNHVPSNKRIEMIEERIKASQVDGSETDEIKEISEIISEIKIVKSMRDVISHCSWKIKDNMVYFIQTNSTDYEKVMRRMNKSIQRLANSVTKSKSYDQPDALARAIAEAFEAEAPKKNSNDLNEALLSARKVMEFFVKRHKEKEQEPPIVRPS</sequence>
<comment type="caution">
    <text evidence="2">The sequence shown here is derived from an EMBL/GenBank/DDBJ whole genome shotgun (WGS) entry which is preliminary data.</text>
</comment>
<dbReference type="Proteomes" id="UP001065047">
    <property type="component" value="Unassembled WGS sequence"/>
</dbReference>
<dbReference type="GeneID" id="29556011"/>
<evidence type="ECO:0000256" key="1">
    <source>
        <dbReference type="SAM" id="MobiDB-lite"/>
    </source>
</evidence>
<accession>A0ABQ0PSH1</accession>
<organism evidence="2 3">
    <name type="scientific">Acetobacter malorum DSM 14337</name>
    <dbReference type="NCBI Taxonomy" id="1307910"/>
    <lineage>
        <taxon>Bacteria</taxon>
        <taxon>Pseudomonadati</taxon>
        <taxon>Pseudomonadota</taxon>
        <taxon>Alphaproteobacteria</taxon>
        <taxon>Acetobacterales</taxon>
        <taxon>Acetobacteraceae</taxon>
        <taxon>Acetobacter</taxon>
    </lineage>
</organism>
<name>A0ABQ0PSH1_9PROT</name>
<protein>
    <submittedName>
        <fullName evidence="2">Uncharacterized protein</fullName>
    </submittedName>
</protein>